<reference evidence="2" key="1">
    <citation type="submission" date="2014-05" db="EMBL/GenBank/DDBJ databases">
        <authorList>
            <person name="Chronopoulou M."/>
        </authorList>
    </citation>
    <scope>NUCLEOTIDE SEQUENCE</scope>
    <source>
        <tissue evidence="2">Whole organism</tissue>
    </source>
</reference>
<proteinExistence type="predicted"/>
<dbReference type="EMBL" id="HACA01023190">
    <property type="protein sequence ID" value="CDW40551.1"/>
    <property type="molecule type" value="Transcribed_RNA"/>
</dbReference>
<evidence type="ECO:0000256" key="1">
    <source>
        <dbReference type="SAM" id="Phobius"/>
    </source>
</evidence>
<keyword evidence="1" id="KW-0472">Membrane</keyword>
<name>A0A0K2US36_LEPSM</name>
<organism evidence="2">
    <name type="scientific">Lepeophtheirus salmonis</name>
    <name type="common">Salmon louse</name>
    <name type="synonym">Caligus salmonis</name>
    <dbReference type="NCBI Taxonomy" id="72036"/>
    <lineage>
        <taxon>Eukaryota</taxon>
        <taxon>Metazoa</taxon>
        <taxon>Ecdysozoa</taxon>
        <taxon>Arthropoda</taxon>
        <taxon>Crustacea</taxon>
        <taxon>Multicrustacea</taxon>
        <taxon>Hexanauplia</taxon>
        <taxon>Copepoda</taxon>
        <taxon>Siphonostomatoida</taxon>
        <taxon>Caligidae</taxon>
        <taxon>Lepeophtheirus</taxon>
    </lineage>
</organism>
<feature type="transmembrane region" description="Helical" evidence="1">
    <location>
        <begin position="6"/>
        <end position="23"/>
    </location>
</feature>
<evidence type="ECO:0000313" key="2">
    <source>
        <dbReference type="EMBL" id="CDW40551.1"/>
    </source>
</evidence>
<accession>A0A0K2US36</accession>
<keyword evidence="1" id="KW-1133">Transmembrane helix</keyword>
<keyword evidence="1" id="KW-0812">Transmembrane</keyword>
<protein>
    <submittedName>
        <fullName evidence="2">Uncharacterized protein</fullName>
    </submittedName>
</protein>
<dbReference type="AlphaFoldDB" id="A0A0K2US36"/>
<sequence>MPKNSFSRVNMIIFIFYGNLFCHPRVKRTSSRRDSTSSTFHS</sequence>